<dbReference type="InterPro" id="IPR000742">
    <property type="entry name" value="EGF"/>
</dbReference>
<dbReference type="AlphaFoldDB" id="T1GUB6"/>
<feature type="chain" id="PRO_5004588536" description="EGF-like domain-containing protein" evidence="3">
    <location>
        <begin position="20"/>
        <end position="218"/>
    </location>
</feature>
<keyword evidence="1" id="KW-1015">Disulfide bond</keyword>
<keyword evidence="1" id="KW-0245">EGF-like domain</keyword>
<feature type="compositionally biased region" description="Low complexity" evidence="2">
    <location>
        <begin position="199"/>
        <end position="218"/>
    </location>
</feature>
<feature type="region of interest" description="Disordered" evidence="2">
    <location>
        <begin position="198"/>
        <end position="218"/>
    </location>
</feature>
<evidence type="ECO:0000256" key="2">
    <source>
        <dbReference type="SAM" id="MobiDB-lite"/>
    </source>
</evidence>
<name>T1GUB6_MEGSC</name>
<dbReference type="HOGENOM" id="CLU_1269683_0_0_1"/>
<dbReference type="InterPro" id="IPR053255">
    <property type="entry name" value="EGF-like_domain"/>
</dbReference>
<accession>T1GUB6</accession>
<dbReference type="Gene3D" id="2.10.25.10">
    <property type="entry name" value="Laminin"/>
    <property type="match status" value="1"/>
</dbReference>
<reference evidence="6" key="1">
    <citation type="submission" date="2013-02" db="EMBL/GenBank/DDBJ databases">
        <authorList>
            <person name="Hughes D."/>
        </authorList>
    </citation>
    <scope>NUCLEOTIDE SEQUENCE</scope>
    <source>
        <strain>Durham</strain>
        <strain evidence="6">NC isolate 2 -- Noor lab</strain>
    </source>
</reference>
<dbReference type="EMBL" id="CAQQ02044476">
    <property type="status" value="NOT_ANNOTATED_CDS"/>
    <property type="molecule type" value="Genomic_DNA"/>
</dbReference>
<dbReference type="PANTHER" id="PTHR24047:SF32">
    <property type="entry name" value="FI01909P-RELATED"/>
    <property type="match status" value="1"/>
</dbReference>
<dbReference type="PROSITE" id="PS50026">
    <property type="entry name" value="EGF_3"/>
    <property type="match status" value="1"/>
</dbReference>
<dbReference type="STRING" id="36166.T1GUB6"/>
<protein>
    <recommendedName>
        <fullName evidence="4">EGF-like domain-containing protein</fullName>
    </recommendedName>
</protein>
<evidence type="ECO:0000256" key="1">
    <source>
        <dbReference type="PROSITE-ProRule" id="PRU00076"/>
    </source>
</evidence>
<evidence type="ECO:0000259" key="4">
    <source>
        <dbReference type="PROSITE" id="PS50026"/>
    </source>
</evidence>
<feature type="domain" description="EGF-like" evidence="4">
    <location>
        <begin position="116"/>
        <end position="151"/>
    </location>
</feature>
<keyword evidence="3" id="KW-0732">Signal</keyword>
<feature type="signal peptide" evidence="3">
    <location>
        <begin position="1"/>
        <end position="19"/>
    </location>
</feature>
<dbReference type="SMART" id="SM00181">
    <property type="entry name" value="EGF"/>
    <property type="match status" value="3"/>
</dbReference>
<evidence type="ECO:0000256" key="3">
    <source>
        <dbReference type="SAM" id="SignalP"/>
    </source>
</evidence>
<organism evidence="5 6">
    <name type="scientific">Megaselia scalaris</name>
    <name type="common">Humpbacked fly</name>
    <name type="synonym">Phora scalaris</name>
    <dbReference type="NCBI Taxonomy" id="36166"/>
    <lineage>
        <taxon>Eukaryota</taxon>
        <taxon>Metazoa</taxon>
        <taxon>Ecdysozoa</taxon>
        <taxon>Arthropoda</taxon>
        <taxon>Hexapoda</taxon>
        <taxon>Insecta</taxon>
        <taxon>Pterygota</taxon>
        <taxon>Neoptera</taxon>
        <taxon>Endopterygota</taxon>
        <taxon>Diptera</taxon>
        <taxon>Brachycera</taxon>
        <taxon>Muscomorpha</taxon>
        <taxon>Platypezoidea</taxon>
        <taxon>Phoridae</taxon>
        <taxon>Megaseliini</taxon>
        <taxon>Megaselia</taxon>
    </lineage>
</organism>
<proteinExistence type="predicted"/>
<reference evidence="5" key="2">
    <citation type="submission" date="2015-06" db="UniProtKB">
        <authorList>
            <consortium name="EnsemblMetazoa"/>
        </authorList>
    </citation>
    <scope>IDENTIFICATION</scope>
</reference>
<sequence length="218" mass="23786">IKYKLFLLIFATYSVFVNCENACPGHESLLVGPGVCVWRCKGELGHCGYNGTCSATGECQCEAGYQQTSNKLLCMPRCLVGCINSDKIRCSAKRYCDCGPTEKFYPYGNKCVPRDNFDLCKGFCKSGGLCDGDENGPFCQCKEGWKNTDASRTECEPDCSQQNNCGVNGYCYLPGMCSCKEGFKYDPTIAENDCVPIDTSTESTSTTEESTSTESSTT</sequence>
<dbReference type="EnsemblMetazoa" id="MESCA007326-RA">
    <property type="protein sequence ID" value="MESCA007326-PA"/>
    <property type="gene ID" value="MESCA007326"/>
</dbReference>
<evidence type="ECO:0000313" key="6">
    <source>
        <dbReference type="Proteomes" id="UP000015102"/>
    </source>
</evidence>
<feature type="disulfide bond" evidence="1">
    <location>
        <begin position="120"/>
        <end position="130"/>
    </location>
</feature>
<evidence type="ECO:0000313" key="5">
    <source>
        <dbReference type="EnsemblMetazoa" id="MESCA007326-PA"/>
    </source>
</evidence>
<keyword evidence="6" id="KW-1185">Reference proteome</keyword>
<dbReference type="Proteomes" id="UP000015102">
    <property type="component" value="Unassembled WGS sequence"/>
</dbReference>
<dbReference type="PANTHER" id="PTHR24047">
    <property type="entry name" value="FI01909P-RELATED"/>
    <property type="match status" value="1"/>
</dbReference>
<comment type="caution">
    <text evidence="1">Lacks conserved residue(s) required for the propagation of feature annotation.</text>
</comment>